<dbReference type="EMBL" id="BPQI01000249">
    <property type="protein sequence ID" value="GJD59727.1"/>
    <property type="molecule type" value="Genomic_DNA"/>
</dbReference>
<keyword evidence="12" id="KW-1185">Reference proteome</keyword>
<comment type="catalytic activity">
    <reaction evidence="1">
        <text>ATP + protein L-histidine = ADP + protein N-phospho-L-histidine.</text>
        <dbReference type="EC" id="2.7.13.3"/>
    </reaction>
</comment>
<dbReference type="AlphaFoldDB" id="A0A564G5P2"/>
<proteinExistence type="predicted"/>
<keyword evidence="7" id="KW-0067">ATP-binding</keyword>
<evidence type="ECO:0000259" key="8">
    <source>
        <dbReference type="PROSITE" id="PS50109"/>
    </source>
</evidence>
<evidence type="ECO:0000256" key="7">
    <source>
        <dbReference type="ARBA" id="ARBA00022840"/>
    </source>
</evidence>
<dbReference type="Gene3D" id="3.30.565.10">
    <property type="entry name" value="Histidine kinase-like ATPase, C-terminal domain"/>
    <property type="match status" value="1"/>
</dbReference>
<dbReference type="InterPro" id="IPR004358">
    <property type="entry name" value="Sig_transdc_His_kin-like_C"/>
</dbReference>
<keyword evidence="5" id="KW-0547">Nucleotide-binding</keyword>
<sequence>MGKGSRIEVGVASEPLSIEPDRAATVGHIVNELATNAVKYAFPGRSGGIVLGFGRRDGEVVLTVSDNGVGLGNAGGPAGSGLGSRFVDAFVRQVGGTLATVTGPYGTAFTVRPPASILSEARGAGGMDLA</sequence>
<evidence type="ECO:0000256" key="1">
    <source>
        <dbReference type="ARBA" id="ARBA00000085"/>
    </source>
</evidence>
<name>A0A564G5P2_9HYPH</name>
<evidence type="ECO:0000256" key="4">
    <source>
        <dbReference type="ARBA" id="ARBA00022679"/>
    </source>
</evidence>
<accession>A0A564G5P2</accession>
<reference evidence="10 11" key="1">
    <citation type="submission" date="2019-06" db="EMBL/GenBank/DDBJ databases">
        <authorList>
            <person name="Rodrigo-Torres L."/>
            <person name="Arahal R. D."/>
            <person name="Lucena T."/>
        </authorList>
    </citation>
    <scope>NUCLEOTIDE SEQUENCE [LARGE SCALE GENOMIC DNA]</scope>
    <source>
        <strain evidence="10 11">SW08-7</strain>
    </source>
</reference>
<evidence type="ECO:0000313" key="10">
    <source>
        <dbReference type="EMBL" id="VUF15875.1"/>
    </source>
</evidence>
<dbReference type="SUPFAM" id="SSF55874">
    <property type="entry name" value="ATPase domain of HSP90 chaperone/DNA topoisomerase II/histidine kinase"/>
    <property type="match status" value="1"/>
</dbReference>
<organism evidence="10 11">
    <name type="scientific">Methylobacterium dankookense</name>
    <dbReference type="NCBI Taxonomy" id="560405"/>
    <lineage>
        <taxon>Bacteria</taxon>
        <taxon>Pseudomonadati</taxon>
        <taxon>Pseudomonadota</taxon>
        <taxon>Alphaproteobacteria</taxon>
        <taxon>Hyphomicrobiales</taxon>
        <taxon>Methylobacteriaceae</taxon>
        <taxon>Methylobacterium</taxon>
    </lineage>
</organism>
<reference evidence="9" key="2">
    <citation type="journal article" date="2021" name="Front. Microbiol.">
        <title>Comprehensive Comparative Genomics and Phenotyping of Methylobacterium Species.</title>
        <authorList>
            <person name="Alessa O."/>
            <person name="Ogura Y."/>
            <person name="Fujitani Y."/>
            <person name="Takami H."/>
            <person name="Hayashi T."/>
            <person name="Sahin N."/>
            <person name="Tani A."/>
        </authorList>
    </citation>
    <scope>NUCLEOTIDE SEQUENCE</scope>
    <source>
        <strain evidence="9">DSM 22415</strain>
    </source>
</reference>
<evidence type="ECO:0000313" key="9">
    <source>
        <dbReference type="EMBL" id="GJD59727.1"/>
    </source>
</evidence>
<dbReference type="Pfam" id="PF02518">
    <property type="entry name" value="HATPase_c"/>
    <property type="match status" value="1"/>
</dbReference>
<dbReference type="EMBL" id="CABFVH010000075">
    <property type="protein sequence ID" value="VUF15875.1"/>
    <property type="molecule type" value="Genomic_DNA"/>
</dbReference>
<dbReference type="InterPro" id="IPR036890">
    <property type="entry name" value="HATPase_C_sf"/>
</dbReference>
<dbReference type="GO" id="GO:0004673">
    <property type="term" value="F:protein histidine kinase activity"/>
    <property type="evidence" value="ECO:0007669"/>
    <property type="project" value="UniProtKB-EC"/>
</dbReference>
<gene>
    <name evidence="9" type="ORF">IFDJLNFL_5658</name>
    <name evidence="10" type="ORF">MTDSW087_05623</name>
</gene>
<dbReference type="PROSITE" id="PS50109">
    <property type="entry name" value="HIS_KIN"/>
    <property type="match status" value="1"/>
</dbReference>
<evidence type="ECO:0000313" key="11">
    <source>
        <dbReference type="Proteomes" id="UP000401717"/>
    </source>
</evidence>
<evidence type="ECO:0000256" key="3">
    <source>
        <dbReference type="ARBA" id="ARBA00022553"/>
    </source>
</evidence>
<dbReference type="PANTHER" id="PTHR41523:SF8">
    <property type="entry name" value="ETHYLENE RESPONSE SENSOR PROTEIN"/>
    <property type="match status" value="1"/>
</dbReference>
<evidence type="ECO:0000256" key="2">
    <source>
        <dbReference type="ARBA" id="ARBA00012438"/>
    </source>
</evidence>
<dbReference type="InterPro" id="IPR003594">
    <property type="entry name" value="HATPase_dom"/>
</dbReference>
<evidence type="ECO:0000256" key="6">
    <source>
        <dbReference type="ARBA" id="ARBA00022777"/>
    </source>
</evidence>
<keyword evidence="4 10" id="KW-0808">Transferase</keyword>
<dbReference type="GO" id="GO:0005524">
    <property type="term" value="F:ATP binding"/>
    <property type="evidence" value="ECO:0007669"/>
    <property type="project" value="UniProtKB-KW"/>
</dbReference>
<dbReference type="SMART" id="SM00387">
    <property type="entry name" value="HATPase_c"/>
    <property type="match status" value="1"/>
</dbReference>
<dbReference type="InterPro" id="IPR005467">
    <property type="entry name" value="His_kinase_dom"/>
</dbReference>
<dbReference type="Proteomes" id="UP001055303">
    <property type="component" value="Unassembled WGS sequence"/>
</dbReference>
<evidence type="ECO:0000256" key="5">
    <source>
        <dbReference type="ARBA" id="ARBA00022741"/>
    </source>
</evidence>
<dbReference type="PRINTS" id="PR00344">
    <property type="entry name" value="BCTRLSENSOR"/>
</dbReference>
<dbReference type="EC" id="2.7.13.3" evidence="2"/>
<dbReference type="PANTHER" id="PTHR41523">
    <property type="entry name" value="TWO-COMPONENT SYSTEM SENSOR PROTEIN"/>
    <property type="match status" value="1"/>
</dbReference>
<keyword evidence="6 10" id="KW-0418">Kinase</keyword>
<reference evidence="9" key="3">
    <citation type="submission" date="2021-08" db="EMBL/GenBank/DDBJ databases">
        <authorList>
            <person name="Tani A."/>
            <person name="Ola A."/>
            <person name="Ogura Y."/>
            <person name="Katsura K."/>
            <person name="Hayashi T."/>
        </authorList>
    </citation>
    <scope>NUCLEOTIDE SEQUENCE</scope>
    <source>
        <strain evidence="9">DSM 22415</strain>
    </source>
</reference>
<keyword evidence="3" id="KW-0597">Phosphoprotein</keyword>
<evidence type="ECO:0000313" key="12">
    <source>
        <dbReference type="Proteomes" id="UP001055303"/>
    </source>
</evidence>
<feature type="domain" description="Histidine kinase" evidence="8">
    <location>
        <begin position="28"/>
        <end position="117"/>
    </location>
</feature>
<dbReference type="Proteomes" id="UP000401717">
    <property type="component" value="Unassembled WGS sequence"/>
</dbReference>
<protein>
    <recommendedName>
        <fullName evidence="2">histidine kinase</fullName>
        <ecNumber evidence="2">2.7.13.3</ecNumber>
    </recommendedName>
</protein>
<dbReference type="RefSeq" id="WP_238179786.1">
    <property type="nucleotide sequence ID" value="NZ_BPQI01000249.1"/>
</dbReference>